<dbReference type="AlphaFoldDB" id="A0A1Q8SU35"/>
<dbReference type="SUPFAM" id="SSF89562">
    <property type="entry name" value="RraA-like"/>
    <property type="match status" value="1"/>
</dbReference>
<protein>
    <recommendedName>
        <fullName evidence="2">Putative 4-hydroxy-4-methyl-2-oxoglutarate aldolase</fullName>
    </recommendedName>
    <alternativeName>
        <fullName evidence="3">Regulator of ribonuclease activity homolog</fullName>
    </alternativeName>
    <alternativeName>
        <fullName evidence="4">RraA-like protein</fullName>
    </alternativeName>
</protein>
<feature type="binding site" evidence="5">
    <location>
        <position position="119"/>
    </location>
    <ligand>
        <name>Mg(2+)</name>
        <dbReference type="ChEBI" id="CHEBI:18420"/>
    </ligand>
</feature>
<keyword evidence="6" id="KW-0808">Transferase</keyword>
<dbReference type="Gene3D" id="3.50.30.40">
    <property type="entry name" value="Ribonuclease E inhibitor RraA/RraA-like"/>
    <property type="match status" value="1"/>
</dbReference>
<comment type="caution">
    <text evidence="6">The sequence shown here is derived from an EMBL/GenBank/DDBJ whole genome shotgun (WGS) entry which is preliminary data.</text>
</comment>
<evidence type="ECO:0000256" key="3">
    <source>
        <dbReference type="ARBA" id="ARBA00029596"/>
    </source>
</evidence>
<dbReference type="EMBL" id="MSDO01000007">
    <property type="protein sequence ID" value="OLO04908.1"/>
    <property type="molecule type" value="Genomic_DNA"/>
</dbReference>
<accession>A0A1Q8SU35</accession>
<organism evidence="6 7">
    <name type="scientific">Salinicola socius</name>
    <dbReference type="NCBI Taxonomy" id="404433"/>
    <lineage>
        <taxon>Bacteria</taxon>
        <taxon>Pseudomonadati</taxon>
        <taxon>Pseudomonadota</taxon>
        <taxon>Gammaproteobacteria</taxon>
        <taxon>Oceanospirillales</taxon>
        <taxon>Halomonadaceae</taxon>
        <taxon>Salinicola</taxon>
    </lineage>
</organism>
<gene>
    <name evidence="6" type="ORF">BTW07_06705</name>
</gene>
<dbReference type="GO" id="GO:0008168">
    <property type="term" value="F:methyltransferase activity"/>
    <property type="evidence" value="ECO:0007669"/>
    <property type="project" value="UniProtKB-KW"/>
</dbReference>
<comment type="cofactor">
    <cofactor evidence="5">
        <name>Mg(2+)</name>
        <dbReference type="ChEBI" id="CHEBI:18420"/>
    </cofactor>
</comment>
<keyword evidence="6" id="KW-0489">Methyltransferase</keyword>
<dbReference type="GO" id="GO:0032259">
    <property type="term" value="P:methylation"/>
    <property type="evidence" value="ECO:0007669"/>
    <property type="project" value="UniProtKB-KW"/>
</dbReference>
<dbReference type="InterPro" id="IPR036704">
    <property type="entry name" value="RraA/RraA-like_sf"/>
</dbReference>
<keyword evidence="5" id="KW-0479">Metal-binding</keyword>
<dbReference type="Proteomes" id="UP000186878">
    <property type="component" value="Unassembled WGS sequence"/>
</dbReference>
<dbReference type="GO" id="GO:0046872">
    <property type="term" value="F:metal ion binding"/>
    <property type="evidence" value="ECO:0007669"/>
    <property type="project" value="UniProtKB-KW"/>
</dbReference>
<dbReference type="PANTHER" id="PTHR33254:SF4">
    <property type="entry name" value="4-HYDROXY-4-METHYL-2-OXOGLUTARATE ALDOLASE 3-RELATED"/>
    <property type="match status" value="1"/>
</dbReference>
<keyword evidence="5" id="KW-0460">Magnesium</keyword>
<evidence type="ECO:0000256" key="5">
    <source>
        <dbReference type="PIRSR" id="PIRSR605493-1"/>
    </source>
</evidence>
<proteinExistence type="predicted"/>
<feature type="binding site" evidence="5">
    <location>
        <position position="118"/>
    </location>
    <ligand>
        <name>substrate</name>
    </ligand>
</feature>
<evidence type="ECO:0000256" key="1">
    <source>
        <dbReference type="ARBA" id="ARBA00001968"/>
    </source>
</evidence>
<dbReference type="CDD" id="cd16841">
    <property type="entry name" value="RraA_family"/>
    <property type="match status" value="1"/>
</dbReference>
<comment type="cofactor">
    <cofactor evidence="1">
        <name>a divalent metal cation</name>
        <dbReference type="ChEBI" id="CHEBI:60240"/>
    </cofactor>
</comment>
<sequence>MSLSPHVPTVPTLADPELIEALQSIVTPHLSDNLDRLSGIRGLTPYHDGTKLVGTAFTVKCRPGDNLYIYQALTLIRPGHVLVLEGGGHLDNALIGDLIKQYAQQRGCAGFVVDGAIRDVEAFAGDSLPCYARGSVHRGPYKHGPGALNVPVSVGGQVVNPGDIVVGDADGLVTFPQSEAESLIAAAHASDQKEAGIMEEIATGAHHQSWLDAVLSAQGLEYGRESA</sequence>
<evidence type="ECO:0000313" key="7">
    <source>
        <dbReference type="Proteomes" id="UP000186878"/>
    </source>
</evidence>
<dbReference type="InterPro" id="IPR005493">
    <property type="entry name" value="RraA/RraA-like"/>
</dbReference>
<keyword evidence="7" id="KW-1185">Reference proteome</keyword>
<dbReference type="PANTHER" id="PTHR33254">
    <property type="entry name" value="4-HYDROXY-4-METHYL-2-OXOGLUTARATE ALDOLASE 3-RELATED"/>
    <property type="match status" value="1"/>
</dbReference>
<dbReference type="Pfam" id="PF03737">
    <property type="entry name" value="RraA-like"/>
    <property type="match status" value="1"/>
</dbReference>
<name>A0A1Q8SU35_9GAMM</name>
<evidence type="ECO:0000256" key="4">
    <source>
        <dbReference type="ARBA" id="ARBA00030169"/>
    </source>
</evidence>
<evidence type="ECO:0000256" key="2">
    <source>
        <dbReference type="ARBA" id="ARBA00016549"/>
    </source>
</evidence>
<dbReference type="RefSeq" id="WP_075569398.1">
    <property type="nucleotide sequence ID" value="NZ_MSDO01000007.1"/>
</dbReference>
<dbReference type="NCBIfam" id="NF004850">
    <property type="entry name" value="PRK06201.1"/>
    <property type="match status" value="1"/>
</dbReference>
<reference evidence="6 7" key="1">
    <citation type="submission" date="2016-12" db="EMBL/GenBank/DDBJ databases">
        <title>Draft genome sequences of strains Salinicola socius SMB35, Salinicola sp. MH3R3-1 and Chromohalobacter sp. SMB17 from the Verkhnekamsk potash mining region of Russia.</title>
        <authorList>
            <person name="Mavrodi D.V."/>
            <person name="Olsson B.E."/>
            <person name="Korsakova E.S."/>
            <person name="Pyankova A."/>
            <person name="Mavrodi O.V."/>
            <person name="Plotnikova E.G."/>
        </authorList>
    </citation>
    <scope>NUCLEOTIDE SEQUENCE [LARGE SCALE GENOMIC DNA]</scope>
    <source>
        <strain evidence="6 7">SMB35</strain>
    </source>
</reference>
<dbReference type="STRING" id="404433.BTW07_06705"/>
<feature type="binding site" evidence="5">
    <location>
        <begin position="96"/>
        <end position="99"/>
    </location>
    <ligand>
        <name>substrate</name>
    </ligand>
</feature>
<dbReference type="OrthoDB" id="8717144at2"/>
<evidence type="ECO:0000313" key="6">
    <source>
        <dbReference type="EMBL" id="OLO04908.1"/>
    </source>
</evidence>